<evidence type="ECO:0000256" key="6">
    <source>
        <dbReference type="ARBA" id="ARBA00022777"/>
    </source>
</evidence>
<evidence type="ECO:0000256" key="4">
    <source>
        <dbReference type="ARBA" id="ARBA00022679"/>
    </source>
</evidence>
<feature type="domain" description="Aspartate/glutamate/uridylate kinase" evidence="10">
    <location>
        <begin position="8"/>
        <end position="242"/>
    </location>
</feature>
<comment type="pathway">
    <text evidence="1 9">Amino-acid biosynthesis; L-arginine biosynthesis; N(2)-acetyl-L-ornithine from L-glutamate: step 2/4.</text>
</comment>
<keyword evidence="5 9" id="KW-0547">Nucleotide-binding</keyword>
<feature type="binding site" evidence="9">
    <location>
        <position position="68"/>
    </location>
    <ligand>
        <name>substrate</name>
    </ligand>
</feature>
<comment type="similarity">
    <text evidence="9">Belongs to the acetylglutamate kinase family. ArgB subfamily.</text>
</comment>
<keyword evidence="3 9" id="KW-0028">Amino-acid biosynthesis</keyword>
<dbReference type="NCBIfam" id="TIGR00761">
    <property type="entry name" value="argB"/>
    <property type="match status" value="1"/>
</dbReference>
<keyword evidence="7 9" id="KW-0067">ATP-binding</keyword>
<dbReference type="KEGG" id="arev:RVR_9637"/>
<dbReference type="Pfam" id="PF00696">
    <property type="entry name" value="AA_kinase"/>
    <property type="match status" value="1"/>
</dbReference>
<dbReference type="InterPro" id="IPR001057">
    <property type="entry name" value="Glu/AcGlu_kinase"/>
</dbReference>
<dbReference type="Gene3D" id="3.40.1160.10">
    <property type="entry name" value="Acetylglutamate kinase-like"/>
    <property type="match status" value="1"/>
</dbReference>
<organism evidence="11 12">
    <name type="scientific">Actinacidiphila reveromycinica</name>
    <dbReference type="NCBI Taxonomy" id="659352"/>
    <lineage>
        <taxon>Bacteria</taxon>
        <taxon>Bacillati</taxon>
        <taxon>Actinomycetota</taxon>
        <taxon>Actinomycetes</taxon>
        <taxon>Kitasatosporales</taxon>
        <taxon>Streptomycetaceae</taxon>
        <taxon>Actinacidiphila</taxon>
    </lineage>
</organism>
<comment type="subcellular location">
    <subcellularLocation>
        <location evidence="9">Cytoplasm</location>
    </subcellularLocation>
</comment>
<dbReference type="GO" id="GO:0005524">
    <property type="term" value="F:ATP binding"/>
    <property type="evidence" value="ECO:0007669"/>
    <property type="project" value="UniProtKB-UniRule"/>
</dbReference>
<dbReference type="SUPFAM" id="SSF53633">
    <property type="entry name" value="Carbamate kinase-like"/>
    <property type="match status" value="1"/>
</dbReference>
<dbReference type="InterPro" id="IPR001048">
    <property type="entry name" value="Asp/Glu/Uridylate_kinase"/>
</dbReference>
<dbReference type="PANTHER" id="PTHR23342:SF0">
    <property type="entry name" value="N-ACETYLGLUTAMATE SYNTHASE, MITOCHONDRIAL"/>
    <property type="match status" value="1"/>
</dbReference>
<feature type="site" description="Transition state stabilizer" evidence="9">
    <location>
        <position position="227"/>
    </location>
</feature>
<keyword evidence="9" id="KW-0963">Cytoplasm</keyword>
<feature type="binding site" evidence="9">
    <location>
        <position position="164"/>
    </location>
    <ligand>
        <name>substrate</name>
    </ligand>
</feature>
<protein>
    <recommendedName>
        <fullName evidence="9">Acetylglutamate kinase</fullName>
        <ecNumber evidence="9">2.7.2.8</ecNumber>
    </recommendedName>
    <alternativeName>
        <fullName evidence="9">N-acetyl-L-glutamate 5-phosphotransferase</fullName>
    </alternativeName>
    <alternativeName>
        <fullName evidence="9">NAG kinase</fullName>
        <shortName evidence="9">NAGK</shortName>
    </alternativeName>
</protein>
<keyword evidence="2 9" id="KW-0055">Arginine biosynthesis</keyword>
<reference evidence="11 12" key="2">
    <citation type="journal article" date="2011" name="J. Antibiot.">
        <title>Furaquinocins I and J: novel polyketide isoprenoid hybrid compounds from Streptomyces reveromyceticus SN-593.</title>
        <authorList>
            <person name="Panthee S."/>
            <person name="Takahashi S."/>
            <person name="Takagi H."/>
            <person name="Nogawa T."/>
            <person name="Oowada E."/>
            <person name="Uramoto M."/>
            <person name="Osada H."/>
        </authorList>
    </citation>
    <scope>NUCLEOTIDE SEQUENCE [LARGE SCALE GENOMIC DNA]</scope>
    <source>
        <strain evidence="11 12">SN-593</strain>
    </source>
</reference>
<accession>A0A7U3V024</accession>
<dbReference type="InterPro" id="IPR036393">
    <property type="entry name" value="AceGlu_kinase-like_sf"/>
</dbReference>
<dbReference type="PRINTS" id="PR00474">
    <property type="entry name" value="GLU5KINASE"/>
</dbReference>
<reference evidence="11 12" key="1">
    <citation type="journal article" date="2010" name="J. Bacteriol.">
        <title>Biochemical characterization of a novel indole prenyltransferase from Streptomyces sp. SN-593.</title>
        <authorList>
            <person name="Takahashi S."/>
            <person name="Takagi H."/>
            <person name="Toyoda A."/>
            <person name="Uramoto M."/>
            <person name="Nogawa T."/>
            <person name="Ueki M."/>
            <person name="Sakaki Y."/>
            <person name="Osada H."/>
        </authorList>
    </citation>
    <scope>NUCLEOTIDE SEQUENCE [LARGE SCALE GENOMIC DNA]</scope>
    <source>
        <strain evidence="11 12">SN-593</strain>
    </source>
</reference>
<proteinExistence type="inferred from homology"/>
<evidence type="ECO:0000256" key="7">
    <source>
        <dbReference type="ARBA" id="ARBA00022840"/>
    </source>
</evidence>
<dbReference type="UniPathway" id="UPA00068">
    <property type="reaction ID" value="UER00107"/>
</dbReference>
<name>A0A7U3V024_9ACTN</name>
<dbReference type="GO" id="GO:0003991">
    <property type="term" value="F:acetylglutamate kinase activity"/>
    <property type="evidence" value="ECO:0007669"/>
    <property type="project" value="UniProtKB-UniRule"/>
</dbReference>
<dbReference type="Proteomes" id="UP000595703">
    <property type="component" value="Chromosome"/>
</dbReference>
<dbReference type="HAMAP" id="MF_00082">
    <property type="entry name" value="ArgB"/>
    <property type="match status" value="1"/>
</dbReference>
<keyword evidence="4 9" id="KW-0808">Transferase</keyword>
<dbReference type="EMBL" id="AP018365">
    <property type="protein sequence ID" value="BBB01981.1"/>
    <property type="molecule type" value="Genomic_DNA"/>
</dbReference>
<gene>
    <name evidence="9" type="primary">argB</name>
    <name evidence="11" type="ORF">RVR_9637</name>
</gene>
<dbReference type="AlphaFoldDB" id="A0A7U3V024"/>
<evidence type="ECO:0000256" key="2">
    <source>
        <dbReference type="ARBA" id="ARBA00022571"/>
    </source>
</evidence>
<keyword evidence="6 9" id="KW-0418">Kinase</keyword>
<feature type="site" description="Transition state stabilizer" evidence="9">
    <location>
        <position position="11"/>
    </location>
</feature>
<evidence type="ECO:0000313" key="11">
    <source>
        <dbReference type="EMBL" id="BBB01981.1"/>
    </source>
</evidence>
<comment type="catalytic activity">
    <reaction evidence="8 9">
        <text>N-acetyl-L-glutamate + ATP = N-acetyl-L-glutamyl 5-phosphate + ADP</text>
        <dbReference type="Rhea" id="RHEA:14629"/>
        <dbReference type="ChEBI" id="CHEBI:30616"/>
        <dbReference type="ChEBI" id="CHEBI:44337"/>
        <dbReference type="ChEBI" id="CHEBI:57936"/>
        <dbReference type="ChEBI" id="CHEBI:456216"/>
        <dbReference type="EC" id="2.7.2.8"/>
    </reaction>
</comment>
<comment type="function">
    <text evidence="9">Catalyzes the ATP-dependent phosphorylation of N-acetyl-L-glutamate.</text>
</comment>
<evidence type="ECO:0000256" key="3">
    <source>
        <dbReference type="ARBA" id="ARBA00022605"/>
    </source>
</evidence>
<evidence type="ECO:0000313" key="12">
    <source>
        <dbReference type="Proteomes" id="UP000595703"/>
    </source>
</evidence>
<feature type="binding site" evidence="9">
    <location>
        <begin position="46"/>
        <end position="47"/>
    </location>
    <ligand>
        <name>substrate</name>
    </ligand>
</feature>
<dbReference type="EC" id="2.7.2.8" evidence="9"/>
<evidence type="ECO:0000256" key="1">
    <source>
        <dbReference type="ARBA" id="ARBA00004828"/>
    </source>
</evidence>
<dbReference type="GO" id="GO:0005737">
    <property type="term" value="C:cytoplasm"/>
    <property type="evidence" value="ECO:0007669"/>
    <property type="project" value="UniProtKB-SubCell"/>
</dbReference>
<evidence type="ECO:0000256" key="5">
    <source>
        <dbReference type="ARBA" id="ARBA00022741"/>
    </source>
</evidence>
<evidence type="ECO:0000259" key="10">
    <source>
        <dbReference type="Pfam" id="PF00696"/>
    </source>
</evidence>
<dbReference type="CDD" id="cd04238">
    <property type="entry name" value="AAK_NAGK-like"/>
    <property type="match status" value="1"/>
</dbReference>
<reference evidence="11 12" key="4">
    <citation type="journal article" date="2020" name="Sci. Rep.">
        <title>beta-carboline chemical signals induce reveromycin production through a LuxR family regulator in Streptomyces sp. SN-593.</title>
        <authorList>
            <person name="Panthee S."/>
            <person name="Kito N."/>
            <person name="Hayashi T."/>
            <person name="Shimizu T."/>
            <person name="Ishikawa J."/>
            <person name="Hamamoto H."/>
            <person name="Osada H."/>
            <person name="Takahashi S."/>
        </authorList>
    </citation>
    <scope>NUCLEOTIDE SEQUENCE [LARGE SCALE GENOMIC DNA]</scope>
    <source>
        <strain evidence="11 12">SN-593</strain>
    </source>
</reference>
<evidence type="ECO:0000256" key="8">
    <source>
        <dbReference type="ARBA" id="ARBA00048141"/>
    </source>
</evidence>
<evidence type="ECO:0000256" key="9">
    <source>
        <dbReference type="HAMAP-Rule" id="MF_00082"/>
    </source>
</evidence>
<reference evidence="11 12" key="3">
    <citation type="journal article" date="2011" name="Nat. Chem. Biol.">
        <title>Reveromycin A biosynthesis uses RevG and RevJ for stereospecific spiroacetal formation.</title>
        <authorList>
            <person name="Takahashi S."/>
            <person name="Toyoda A."/>
            <person name="Sekiyama Y."/>
            <person name="Takagi H."/>
            <person name="Nogawa T."/>
            <person name="Uramoto M."/>
            <person name="Suzuki R."/>
            <person name="Koshino H."/>
            <person name="Kumano T."/>
            <person name="Panthee S."/>
            <person name="Dairi T."/>
            <person name="Ishikawa J."/>
            <person name="Ikeda H."/>
            <person name="Sakaki Y."/>
            <person name="Osada H."/>
        </authorList>
    </citation>
    <scope>NUCLEOTIDE SEQUENCE [LARGE SCALE GENOMIC DNA]</scope>
    <source>
        <strain evidence="11 12">SN-593</strain>
    </source>
</reference>
<keyword evidence="12" id="KW-1185">Reference proteome</keyword>
<dbReference type="GO" id="GO:0042450">
    <property type="term" value="P:L-arginine biosynthetic process via ornithine"/>
    <property type="evidence" value="ECO:0007669"/>
    <property type="project" value="UniProtKB-UniRule"/>
</dbReference>
<dbReference type="RefSeq" id="WP_202237844.1">
    <property type="nucleotide sequence ID" value="NZ_AP018365.1"/>
</dbReference>
<dbReference type="PANTHER" id="PTHR23342">
    <property type="entry name" value="N-ACETYLGLUTAMATE SYNTHASE"/>
    <property type="match status" value="1"/>
</dbReference>
<dbReference type="InterPro" id="IPR037528">
    <property type="entry name" value="ArgB"/>
</dbReference>
<sequence length="266" mass="27050">MTAAEPALVVKYGGAAMKGGRLSAAAVRALSVLVGGCRRLVLVHGGGREVTEEAARRGLTPRFVDGLRVTDADMMDVVRMVLVDRINKDLVGQLRSVGIPAIGLSGEDGGMMTARTLRVDGVARFGRVGEVDAVDTKVLTTACEKGLVPVVASVAPDADGLPHNLNADTAAAALAAALSADQLVYVSDVEGLMADPADPSSVIARMSGDDLAALLSARPPLGGMLPKLSGALTALRSGVPVVRLVGDQALLGACTADTGRGTTLHL</sequence>
<dbReference type="InterPro" id="IPR004662">
    <property type="entry name" value="AcgluKinase_fam"/>
</dbReference>
<dbReference type="PIRSF" id="PIRSF000728">
    <property type="entry name" value="NAGK"/>
    <property type="match status" value="1"/>
</dbReference>